<proteinExistence type="predicted"/>
<dbReference type="OrthoDB" id="996762at2759"/>
<dbReference type="SUPFAM" id="SSF53098">
    <property type="entry name" value="Ribonuclease H-like"/>
    <property type="match status" value="1"/>
</dbReference>
<dbReference type="Pfam" id="PF24626">
    <property type="entry name" value="SH3_Tf2-1"/>
    <property type="match status" value="1"/>
</dbReference>
<dbReference type="InterPro" id="IPR036397">
    <property type="entry name" value="RNaseH_sf"/>
</dbReference>
<evidence type="ECO:0000259" key="1">
    <source>
        <dbReference type="Pfam" id="PF24626"/>
    </source>
</evidence>
<accession>A0A5B6WPE9</accession>
<dbReference type="Gene3D" id="3.30.420.10">
    <property type="entry name" value="Ribonuclease H-like superfamily/Ribonuclease H"/>
    <property type="match status" value="1"/>
</dbReference>
<evidence type="ECO:0000313" key="2">
    <source>
        <dbReference type="EMBL" id="KAA3483126.1"/>
    </source>
</evidence>
<evidence type="ECO:0000313" key="3">
    <source>
        <dbReference type="Proteomes" id="UP000325315"/>
    </source>
</evidence>
<dbReference type="Proteomes" id="UP000325315">
    <property type="component" value="Unassembled WGS sequence"/>
</dbReference>
<dbReference type="InterPro" id="IPR056924">
    <property type="entry name" value="SH3_Tf2-1"/>
</dbReference>
<dbReference type="InterPro" id="IPR043502">
    <property type="entry name" value="DNA/RNA_pol_sf"/>
</dbReference>
<dbReference type="InterPro" id="IPR012337">
    <property type="entry name" value="RNaseH-like_sf"/>
</dbReference>
<dbReference type="PANTHER" id="PTHR46148:SF44">
    <property type="entry name" value="GAG-POL POLYPROTEIN"/>
    <property type="match status" value="1"/>
</dbReference>
<dbReference type="PANTHER" id="PTHR46148">
    <property type="entry name" value="CHROMO DOMAIN-CONTAINING PROTEIN"/>
    <property type="match status" value="1"/>
</dbReference>
<keyword evidence="3" id="KW-1185">Reference proteome</keyword>
<comment type="caution">
    <text evidence="2">The sequence shown here is derived from an EMBL/GenBank/DDBJ whole genome shotgun (WGS) entry which is preliminary data.</text>
</comment>
<organism evidence="2 3">
    <name type="scientific">Gossypium australe</name>
    <dbReference type="NCBI Taxonomy" id="47621"/>
    <lineage>
        <taxon>Eukaryota</taxon>
        <taxon>Viridiplantae</taxon>
        <taxon>Streptophyta</taxon>
        <taxon>Embryophyta</taxon>
        <taxon>Tracheophyta</taxon>
        <taxon>Spermatophyta</taxon>
        <taxon>Magnoliopsida</taxon>
        <taxon>eudicotyledons</taxon>
        <taxon>Gunneridae</taxon>
        <taxon>Pentapetalae</taxon>
        <taxon>rosids</taxon>
        <taxon>malvids</taxon>
        <taxon>Malvales</taxon>
        <taxon>Malvaceae</taxon>
        <taxon>Malvoideae</taxon>
        <taxon>Gossypium</taxon>
    </lineage>
</organism>
<gene>
    <name evidence="2" type="ORF">EPI10_005322</name>
</gene>
<dbReference type="EMBL" id="SMMG02000002">
    <property type="protein sequence ID" value="KAA3483126.1"/>
    <property type="molecule type" value="Genomic_DNA"/>
</dbReference>
<dbReference type="AlphaFoldDB" id="A0A5B6WPE9"/>
<dbReference type="GO" id="GO:0003676">
    <property type="term" value="F:nucleic acid binding"/>
    <property type="evidence" value="ECO:0007669"/>
    <property type="project" value="InterPro"/>
</dbReference>
<dbReference type="Gene3D" id="3.10.10.10">
    <property type="entry name" value="HIV Type 1 Reverse Transcriptase, subunit A, domain 1"/>
    <property type="match status" value="1"/>
</dbReference>
<feature type="domain" description="Tf2-1-like SH3-like" evidence="1">
    <location>
        <begin position="348"/>
        <end position="413"/>
    </location>
</feature>
<name>A0A5B6WPE9_9ROSI</name>
<sequence>MISKGCEAILAYILDTRDSGSKLDQIPIVNKFADVFLEELPSLPLKREVEFVVDLVPGTMPILIPLYIIAPTKLKELKAQLQELLDRGFIRLSVSPWGAPILFVKKKYDCDVMKTAFRTQYGHYEFLVMPFKLTIALAASMDLMNWVSVDGIRIDLTPVLTLPESGNEFVIYNDASLSGLGCVLLRIGMCVNTDWKGKARCVKYLRFTLRFWGKLYKALGTKLNFSTEYHLRTDGQPELVIQILEDMLRCCILEFEGSWERYLSLVEFAYNNSYQSSIKMAPFEVLNGRKCRTPLYLSELSESKLIGTDLIRETEDKVRIIHNCLKVASNRQNSYTDLKWKDLEFTVGNRVFMKVLPWRKVLRFGKKGKLSLKFIGPYDITERVGPMTYRLSLPSELDKIHNLFHVLMLRRYRSDPSHVITHCEIEIQPNLSYYEEPIRVLACEVKELQNKRVPLVKVLWNRHGAEEVTWKTEDSIRS</sequence>
<protein>
    <submittedName>
        <fullName evidence="2">DNA/RNA polymerases superfamily protein</fullName>
    </submittedName>
</protein>
<reference evidence="3" key="1">
    <citation type="journal article" date="2019" name="Plant Biotechnol. J.">
        <title>Genome sequencing of the Australian wild diploid species Gossypium australe highlights disease resistance and delayed gland morphogenesis.</title>
        <authorList>
            <person name="Cai Y."/>
            <person name="Cai X."/>
            <person name="Wang Q."/>
            <person name="Wang P."/>
            <person name="Zhang Y."/>
            <person name="Cai C."/>
            <person name="Xu Y."/>
            <person name="Wang K."/>
            <person name="Zhou Z."/>
            <person name="Wang C."/>
            <person name="Geng S."/>
            <person name="Li B."/>
            <person name="Dong Q."/>
            <person name="Hou Y."/>
            <person name="Wang H."/>
            <person name="Ai P."/>
            <person name="Liu Z."/>
            <person name="Yi F."/>
            <person name="Sun M."/>
            <person name="An G."/>
            <person name="Cheng J."/>
            <person name="Zhang Y."/>
            <person name="Shi Q."/>
            <person name="Xie Y."/>
            <person name="Shi X."/>
            <person name="Chang Y."/>
            <person name="Huang F."/>
            <person name="Chen Y."/>
            <person name="Hong S."/>
            <person name="Mi L."/>
            <person name="Sun Q."/>
            <person name="Zhang L."/>
            <person name="Zhou B."/>
            <person name="Peng R."/>
            <person name="Zhang X."/>
            <person name="Liu F."/>
        </authorList>
    </citation>
    <scope>NUCLEOTIDE SEQUENCE [LARGE SCALE GENOMIC DNA]</scope>
    <source>
        <strain evidence="3">cv. PA1801</strain>
    </source>
</reference>
<dbReference type="SUPFAM" id="SSF56672">
    <property type="entry name" value="DNA/RNA polymerases"/>
    <property type="match status" value="1"/>
</dbReference>